<dbReference type="PRINTS" id="PR00039">
    <property type="entry name" value="HTHLYSR"/>
</dbReference>
<keyword evidence="7" id="KW-1185">Reference proteome</keyword>
<dbReference type="InterPro" id="IPR005119">
    <property type="entry name" value="LysR_subst-bd"/>
</dbReference>
<reference evidence="6" key="2">
    <citation type="journal article" date="2021" name="J Anim Sci Technol">
        <title>Complete genome sequence of Paenibacillus konkukensis sp. nov. SK3146 as a potential probiotic strain.</title>
        <authorList>
            <person name="Jung H.I."/>
            <person name="Park S."/>
            <person name="Niu K.M."/>
            <person name="Lee S.W."/>
            <person name="Kothari D."/>
            <person name="Yi K.J."/>
            <person name="Kim S.K."/>
        </authorList>
    </citation>
    <scope>NUCLEOTIDE SEQUENCE</scope>
    <source>
        <strain evidence="6">SK3146</strain>
    </source>
</reference>
<proteinExistence type="inferred from homology"/>
<dbReference type="InterPro" id="IPR000847">
    <property type="entry name" value="LysR_HTH_N"/>
</dbReference>
<dbReference type="InterPro" id="IPR050950">
    <property type="entry name" value="HTH-type_LysR_regulators"/>
</dbReference>
<dbReference type="Proteomes" id="UP001057134">
    <property type="component" value="Chromosome"/>
</dbReference>
<organism evidence="6 7">
    <name type="scientific">Paenibacillus konkukensis</name>
    <dbReference type="NCBI Taxonomy" id="2020716"/>
    <lineage>
        <taxon>Bacteria</taxon>
        <taxon>Bacillati</taxon>
        <taxon>Bacillota</taxon>
        <taxon>Bacilli</taxon>
        <taxon>Bacillales</taxon>
        <taxon>Paenibacillaceae</taxon>
        <taxon>Paenibacillus</taxon>
    </lineage>
</organism>
<name>A0ABY4RGX7_9BACL</name>
<dbReference type="Pfam" id="PF03466">
    <property type="entry name" value="LysR_substrate"/>
    <property type="match status" value="1"/>
</dbReference>
<dbReference type="EMBL" id="CP027059">
    <property type="protein sequence ID" value="UQZ80884.1"/>
    <property type="molecule type" value="Genomic_DNA"/>
</dbReference>
<dbReference type="Pfam" id="PF00126">
    <property type="entry name" value="HTH_1"/>
    <property type="match status" value="1"/>
</dbReference>
<reference evidence="6" key="1">
    <citation type="submission" date="2018-02" db="EMBL/GenBank/DDBJ databases">
        <authorList>
            <person name="Kim S.-K."/>
            <person name="Jung H.-I."/>
            <person name="Lee S.-W."/>
        </authorList>
    </citation>
    <scope>NUCLEOTIDE SEQUENCE</scope>
    <source>
        <strain evidence="6">SK3146</strain>
    </source>
</reference>
<gene>
    <name evidence="6" type="primary">gltC_1</name>
    <name evidence="6" type="ORF">SK3146_00040</name>
</gene>
<comment type="similarity">
    <text evidence="1">Belongs to the LysR transcriptional regulatory family.</text>
</comment>
<dbReference type="InterPro" id="IPR036390">
    <property type="entry name" value="WH_DNA-bd_sf"/>
</dbReference>
<evidence type="ECO:0000259" key="5">
    <source>
        <dbReference type="PROSITE" id="PS50931"/>
    </source>
</evidence>
<dbReference type="PANTHER" id="PTHR30419:SF28">
    <property type="entry name" value="HTH-TYPE TRANSCRIPTIONAL REGULATOR BSDA"/>
    <property type="match status" value="1"/>
</dbReference>
<evidence type="ECO:0000313" key="7">
    <source>
        <dbReference type="Proteomes" id="UP001057134"/>
    </source>
</evidence>
<protein>
    <submittedName>
        <fullName evidence="6">HTH-type transcriptional regulator GltC</fullName>
    </submittedName>
</protein>
<evidence type="ECO:0000256" key="1">
    <source>
        <dbReference type="ARBA" id="ARBA00009437"/>
    </source>
</evidence>
<dbReference type="Gene3D" id="3.40.190.290">
    <property type="match status" value="1"/>
</dbReference>
<dbReference type="CDD" id="cd08434">
    <property type="entry name" value="PBP2_GltC_like"/>
    <property type="match status" value="1"/>
</dbReference>
<keyword evidence="2" id="KW-0805">Transcription regulation</keyword>
<evidence type="ECO:0000256" key="2">
    <source>
        <dbReference type="ARBA" id="ARBA00023015"/>
    </source>
</evidence>
<accession>A0ABY4RGX7</accession>
<dbReference type="InterPro" id="IPR036388">
    <property type="entry name" value="WH-like_DNA-bd_sf"/>
</dbReference>
<keyword evidence="4" id="KW-0804">Transcription</keyword>
<dbReference type="Gene3D" id="1.10.10.10">
    <property type="entry name" value="Winged helix-like DNA-binding domain superfamily/Winged helix DNA-binding domain"/>
    <property type="match status" value="1"/>
</dbReference>
<dbReference type="PANTHER" id="PTHR30419">
    <property type="entry name" value="HTH-TYPE TRANSCRIPTIONAL REGULATOR YBHD"/>
    <property type="match status" value="1"/>
</dbReference>
<dbReference type="RefSeq" id="WP_249863163.1">
    <property type="nucleotide sequence ID" value="NZ_CP027059.1"/>
</dbReference>
<dbReference type="SUPFAM" id="SSF46785">
    <property type="entry name" value="Winged helix' DNA-binding domain"/>
    <property type="match status" value="1"/>
</dbReference>
<dbReference type="SUPFAM" id="SSF53850">
    <property type="entry name" value="Periplasmic binding protein-like II"/>
    <property type="match status" value="1"/>
</dbReference>
<evidence type="ECO:0000256" key="4">
    <source>
        <dbReference type="ARBA" id="ARBA00023163"/>
    </source>
</evidence>
<evidence type="ECO:0000313" key="6">
    <source>
        <dbReference type="EMBL" id="UQZ80884.1"/>
    </source>
</evidence>
<feature type="domain" description="HTH lysR-type" evidence="5">
    <location>
        <begin position="1"/>
        <end position="58"/>
    </location>
</feature>
<dbReference type="PROSITE" id="PS50931">
    <property type="entry name" value="HTH_LYSR"/>
    <property type="match status" value="1"/>
</dbReference>
<sequence>MEWQQIEYFQVVAQMQHFTRAAERLAVSQSTLSRSIAKLEEELGVPLFERVGRGVTLNPYGELFYKRTSRVLQDLEEAKQEIWDLLKPDYGTLSFAFLKSLGGFEVPQLVSRFLAEHPHVQFQLYQKSSSEMMEQLLSGEIDYCLSSMTEERPDIEWEYLWSEELYVYVARSHPLALRESIALHEIAGERIVALKKGYGTRTIFEELFREAGLPPNITFEGEDPVTVIGFVAAGLGVALLPQLKRVDTSEVVLLQVKEPACRRSIGIAWNARKYLSPVAKQFYGFLVGYYREGGGAGLGRKETF</sequence>
<evidence type="ECO:0000256" key="3">
    <source>
        <dbReference type="ARBA" id="ARBA00023125"/>
    </source>
</evidence>
<keyword evidence="3" id="KW-0238">DNA-binding</keyword>